<evidence type="ECO:0000256" key="2">
    <source>
        <dbReference type="SAM" id="MobiDB-lite"/>
    </source>
</evidence>
<organism evidence="4 5">
    <name type="scientific">Cercophora newfieldiana</name>
    <dbReference type="NCBI Taxonomy" id="92897"/>
    <lineage>
        <taxon>Eukaryota</taxon>
        <taxon>Fungi</taxon>
        <taxon>Dikarya</taxon>
        <taxon>Ascomycota</taxon>
        <taxon>Pezizomycotina</taxon>
        <taxon>Sordariomycetes</taxon>
        <taxon>Sordariomycetidae</taxon>
        <taxon>Sordariales</taxon>
        <taxon>Lasiosphaeriaceae</taxon>
        <taxon>Cercophora</taxon>
    </lineage>
</organism>
<feature type="compositionally biased region" description="Basic and acidic residues" evidence="2">
    <location>
        <begin position="1"/>
        <end position="14"/>
    </location>
</feature>
<keyword evidence="4" id="KW-0378">Hydrolase</keyword>
<evidence type="ECO:0000313" key="4">
    <source>
        <dbReference type="EMBL" id="KAK0651102.1"/>
    </source>
</evidence>
<sequence length="414" mass="46412">MTGWRGSDHPETEPRQPSAIPHSVVPVENDKLPDEAEAPHVGPDDIVIAVMGMTGAGKSTFISHFSKSAVVGDSLMSCTSKISIHPARINGKDVFLVDTPGFDDTNRSDALVLGDVADWLNRSFQTGVKISGIIYLHRITDNRVGGSAAKNLVIFKKLLGEAGYSCVVIATTYWDAVSPATGERREQELKENTRFWKELIRGGSQVWRQDSGATSAARIIEHIMSKQKRVTLQIQVEMANGAALGDTEAGSEVNSDLKKLEKRYKQDLQTLQADMATALKEKDDETRILLEETKEELTAEMKKVEADKEKLQLDMSELRRQRAEDIAREREEAHRQHVEHQKHMEEQMAKSHEQELAHQKAMADGNLKLQIQLAENKHQEELIKARMREHEAESRIADLERMAHENNRGGCLVM</sequence>
<dbReference type="Proteomes" id="UP001174936">
    <property type="component" value="Unassembled WGS sequence"/>
</dbReference>
<evidence type="ECO:0000259" key="3">
    <source>
        <dbReference type="Pfam" id="PF01926"/>
    </source>
</evidence>
<feature type="domain" description="G" evidence="3">
    <location>
        <begin position="48"/>
        <end position="134"/>
    </location>
</feature>
<dbReference type="AlphaFoldDB" id="A0AA39YGK0"/>
<evidence type="ECO:0000256" key="1">
    <source>
        <dbReference type="SAM" id="Coils"/>
    </source>
</evidence>
<dbReference type="InterPro" id="IPR006073">
    <property type="entry name" value="GTP-bd"/>
</dbReference>
<feature type="region of interest" description="Disordered" evidence="2">
    <location>
        <begin position="1"/>
        <end position="23"/>
    </location>
</feature>
<feature type="coiled-coil region" evidence="1">
    <location>
        <begin position="254"/>
        <end position="328"/>
    </location>
</feature>
<dbReference type="GO" id="GO:0016787">
    <property type="term" value="F:hydrolase activity"/>
    <property type="evidence" value="ECO:0007669"/>
    <property type="project" value="UniProtKB-KW"/>
</dbReference>
<dbReference type="InterPro" id="IPR027417">
    <property type="entry name" value="P-loop_NTPase"/>
</dbReference>
<keyword evidence="5" id="KW-1185">Reference proteome</keyword>
<dbReference type="CDD" id="cd00882">
    <property type="entry name" value="Ras_like_GTPase"/>
    <property type="match status" value="1"/>
</dbReference>
<accession>A0AA39YGK0</accession>
<comment type="caution">
    <text evidence="4">The sequence shown here is derived from an EMBL/GenBank/DDBJ whole genome shotgun (WGS) entry which is preliminary data.</text>
</comment>
<gene>
    <name evidence="4" type="ORF">B0T16DRAFT_367138</name>
</gene>
<dbReference type="EMBL" id="JAULSV010000002">
    <property type="protein sequence ID" value="KAK0651102.1"/>
    <property type="molecule type" value="Genomic_DNA"/>
</dbReference>
<dbReference type="Pfam" id="PF01926">
    <property type="entry name" value="MMR_HSR1"/>
    <property type="match status" value="1"/>
</dbReference>
<dbReference type="SUPFAM" id="SSF52540">
    <property type="entry name" value="P-loop containing nucleoside triphosphate hydrolases"/>
    <property type="match status" value="1"/>
</dbReference>
<proteinExistence type="predicted"/>
<protein>
    <submittedName>
        <fullName evidence="4">P-loop containing nucleoside triphosphate hydrolase protein</fullName>
    </submittedName>
</protein>
<name>A0AA39YGK0_9PEZI</name>
<feature type="region of interest" description="Disordered" evidence="2">
    <location>
        <begin position="336"/>
        <end position="358"/>
    </location>
</feature>
<dbReference type="Gene3D" id="3.40.50.300">
    <property type="entry name" value="P-loop containing nucleotide triphosphate hydrolases"/>
    <property type="match status" value="1"/>
</dbReference>
<reference evidence="4" key="1">
    <citation type="submission" date="2023-06" db="EMBL/GenBank/DDBJ databases">
        <title>Genome-scale phylogeny and comparative genomics of the fungal order Sordariales.</title>
        <authorList>
            <consortium name="Lawrence Berkeley National Laboratory"/>
            <person name="Hensen N."/>
            <person name="Bonometti L."/>
            <person name="Westerberg I."/>
            <person name="Brannstrom I.O."/>
            <person name="Guillou S."/>
            <person name="Cros-Aarteil S."/>
            <person name="Calhoun S."/>
            <person name="Haridas S."/>
            <person name="Kuo A."/>
            <person name="Mondo S."/>
            <person name="Pangilinan J."/>
            <person name="Riley R."/>
            <person name="Labutti K."/>
            <person name="Andreopoulos B."/>
            <person name="Lipzen A."/>
            <person name="Chen C."/>
            <person name="Yanf M."/>
            <person name="Daum C."/>
            <person name="Ng V."/>
            <person name="Clum A."/>
            <person name="Steindorff A."/>
            <person name="Ohm R."/>
            <person name="Martin F."/>
            <person name="Silar P."/>
            <person name="Natvig D."/>
            <person name="Lalanne C."/>
            <person name="Gautier V."/>
            <person name="Ament-Velasquez S.L."/>
            <person name="Kruys A."/>
            <person name="Hutchinson M.I."/>
            <person name="Powell A.J."/>
            <person name="Barry K."/>
            <person name="Miller A.N."/>
            <person name="Grigoriev I.V."/>
            <person name="Debuchy R."/>
            <person name="Gladieux P."/>
            <person name="Thoren M.H."/>
            <person name="Johannesson H."/>
        </authorList>
    </citation>
    <scope>NUCLEOTIDE SEQUENCE</scope>
    <source>
        <strain evidence="4">SMH2532-1</strain>
    </source>
</reference>
<evidence type="ECO:0000313" key="5">
    <source>
        <dbReference type="Proteomes" id="UP001174936"/>
    </source>
</evidence>
<keyword evidence="1" id="KW-0175">Coiled coil</keyword>
<dbReference type="GO" id="GO:0005525">
    <property type="term" value="F:GTP binding"/>
    <property type="evidence" value="ECO:0007669"/>
    <property type="project" value="InterPro"/>
</dbReference>